<accession>A0ABM2XMA6</accession>
<organism evidence="2 3">
    <name type="scientific">Mesocricetus auratus</name>
    <name type="common">Golden hamster</name>
    <dbReference type="NCBI Taxonomy" id="10036"/>
    <lineage>
        <taxon>Eukaryota</taxon>
        <taxon>Metazoa</taxon>
        <taxon>Chordata</taxon>
        <taxon>Craniata</taxon>
        <taxon>Vertebrata</taxon>
        <taxon>Euteleostomi</taxon>
        <taxon>Mammalia</taxon>
        <taxon>Eutheria</taxon>
        <taxon>Euarchontoglires</taxon>
        <taxon>Glires</taxon>
        <taxon>Rodentia</taxon>
        <taxon>Myomorpha</taxon>
        <taxon>Muroidea</taxon>
        <taxon>Cricetidae</taxon>
        <taxon>Cricetinae</taxon>
        <taxon>Mesocricetus</taxon>
    </lineage>
</organism>
<dbReference type="GeneID" id="121141083"/>
<sequence>MGEGPRGAPQPEAPAVSQARSRGRRVHARANGLGYPQVGHRGGAQVPPAAAPSPPLRTEEGGRGTRVSSDPGGAKARTGGLRIPRGLKPPPRRSARFCRRRRRRRRRVRFLRGRSGLRLRHSHPAWTAVHVSTTECVSTQSREALGPLGAVVRCAQALKAHGGLMDSNGEQCLVPLLPRPLLLETQAGSTAASLRAPRRTQGPMVPTRAGWPKASKQPASAQGTKAQRFSLPVSHHRRGTSSCRFPSPSQPIVLFLETAKDALVLNRSPDWPLTPPALASKVLELQACIGLKSVALWERTCTVSKGCQSKQRSTQTTNHGVRSPGTGVTDSCELPYGC</sequence>
<reference evidence="3" key="1">
    <citation type="submission" date="2025-08" db="UniProtKB">
        <authorList>
            <consortium name="RefSeq"/>
        </authorList>
    </citation>
    <scope>IDENTIFICATION</scope>
    <source>
        <tissue evidence="3">Liver</tissue>
    </source>
</reference>
<evidence type="ECO:0000313" key="2">
    <source>
        <dbReference type="Proteomes" id="UP000886700"/>
    </source>
</evidence>
<keyword evidence="2" id="KW-1185">Reference proteome</keyword>
<gene>
    <name evidence="3" type="primary">LOC121141083</name>
</gene>
<proteinExistence type="predicted"/>
<dbReference type="RefSeq" id="XP_040603860.1">
    <property type="nucleotide sequence ID" value="XM_040747926.1"/>
</dbReference>
<feature type="region of interest" description="Disordered" evidence="1">
    <location>
        <begin position="1"/>
        <end position="95"/>
    </location>
</feature>
<evidence type="ECO:0000256" key="1">
    <source>
        <dbReference type="SAM" id="MobiDB-lite"/>
    </source>
</evidence>
<evidence type="ECO:0000313" key="3">
    <source>
        <dbReference type="RefSeq" id="XP_040603860.1"/>
    </source>
</evidence>
<feature type="compositionally biased region" description="Polar residues" evidence="1">
    <location>
        <begin position="217"/>
        <end position="227"/>
    </location>
</feature>
<feature type="region of interest" description="Disordered" evidence="1">
    <location>
        <begin position="312"/>
        <end position="338"/>
    </location>
</feature>
<feature type="region of interest" description="Disordered" evidence="1">
    <location>
        <begin position="188"/>
        <end position="245"/>
    </location>
</feature>
<dbReference type="Proteomes" id="UP000886700">
    <property type="component" value="Unplaced"/>
</dbReference>
<protein>
    <submittedName>
        <fullName evidence="3">Uncharacterized protein LOC121141083</fullName>
    </submittedName>
</protein>
<name>A0ABM2XMA6_MESAU</name>